<proteinExistence type="predicted"/>
<dbReference type="Pfam" id="PF19565">
    <property type="entry name" value="DUF6087"/>
    <property type="match status" value="1"/>
</dbReference>
<accession>A0A7W7SIS2</accession>
<name>A0A7W7SIS2_9ACTN</name>
<sequence length="97" mass="10989">MHEDEPLERWAARWAAKRRPVGELKVVRLDGSEGGAHLRPDEPRLILGWDGYQWLPEAVAPDYPTTQRILNRIEGDGVVRGTALPPPKKPGQHRRPT</sequence>
<reference evidence="2 3" key="1">
    <citation type="submission" date="2020-08" db="EMBL/GenBank/DDBJ databases">
        <title>Sequencing the genomes of 1000 actinobacteria strains.</title>
        <authorList>
            <person name="Klenk H.-P."/>
        </authorList>
    </citation>
    <scope>NUCLEOTIDE SEQUENCE [LARGE SCALE GENOMIC DNA]</scope>
    <source>
        <strain evidence="2 3">DSM 44786</strain>
    </source>
</reference>
<evidence type="ECO:0000313" key="3">
    <source>
        <dbReference type="Proteomes" id="UP000573327"/>
    </source>
</evidence>
<gene>
    <name evidence="2" type="ORF">F4556_006750</name>
</gene>
<dbReference type="EMBL" id="JACHJR010000001">
    <property type="protein sequence ID" value="MBB4951215.1"/>
    <property type="molecule type" value="Genomic_DNA"/>
</dbReference>
<dbReference type="RefSeq" id="WP_184923024.1">
    <property type="nucleotide sequence ID" value="NZ_JACHJR010000001.1"/>
</dbReference>
<keyword evidence="3" id="KW-1185">Reference proteome</keyword>
<dbReference type="Proteomes" id="UP000573327">
    <property type="component" value="Unassembled WGS sequence"/>
</dbReference>
<dbReference type="InterPro" id="IPR045733">
    <property type="entry name" value="DUF6087"/>
</dbReference>
<organism evidence="2 3">
    <name type="scientific">Kitasatospora gansuensis</name>
    <dbReference type="NCBI Taxonomy" id="258050"/>
    <lineage>
        <taxon>Bacteria</taxon>
        <taxon>Bacillati</taxon>
        <taxon>Actinomycetota</taxon>
        <taxon>Actinomycetes</taxon>
        <taxon>Kitasatosporales</taxon>
        <taxon>Streptomycetaceae</taxon>
        <taxon>Kitasatospora</taxon>
    </lineage>
</organism>
<evidence type="ECO:0000256" key="1">
    <source>
        <dbReference type="SAM" id="MobiDB-lite"/>
    </source>
</evidence>
<dbReference type="AlphaFoldDB" id="A0A7W7SIS2"/>
<comment type="caution">
    <text evidence="2">The sequence shown here is derived from an EMBL/GenBank/DDBJ whole genome shotgun (WGS) entry which is preliminary data.</text>
</comment>
<feature type="region of interest" description="Disordered" evidence="1">
    <location>
        <begin position="78"/>
        <end position="97"/>
    </location>
</feature>
<protein>
    <submittedName>
        <fullName evidence="2">Uncharacterized protein</fullName>
    </submittedName>
</protein>
<evidence type="ECO:0000313" key="2">
    <source>
        <dbReference type="EMBL" id="MBB4951215.1"/>
    </source>
</evidence>